<sequence length="50" mass="5863">MRRVGVFVDSLITSQGHQSWNSLFWHFFGPFSSSFLFCNWSKSILIYSLT</sequence>
<dbReference type="EnsemblPlants" id="Kaladp0047s0195.1.v1.1">
    <property type="protein sequence ID" value="Kaladp0047s0195.1.v1.1.CDS.1"/>
    <property type="gene ID" value="Kaladp0047s0195.v1.1"/>
</dbReference>
<keyword evidence="2" id="KW-1185">Reference proteome</keyword>
<dbReference type="Proteomes" id="UP000594263">
    <property type="component" value="Unplaced"/>
</dbReference>
<accession>A0A7N0TW23</accession>
<evidence type="ECO:0000313" key="2">
    <source>
        <dbReference type="Proteomes" id="UP000594263"/>
    </source>
</evidence>
<dbReference type="Gramene" id="Kaladp0047s0195.1.v1.1">
    <property type="protein sequence ID" value="Kaladp0047s0195.1.v1.1.CDS.1"/>
    <property type="gene ID" value="Kaladp0047s0195.v1.1"/>
</dbReference>
<evidence type="ECO:0000313" key="1">
    <source>
        <dbReference type="EnsemblPlants" id="Kaladp0047s0195.1.v1.1.CDS.1"/>
    </source>
</evidence>
<dbReference type="AlphaFoldDB" id="A0A7N0TW23"/>
<reference evidence="1" key="1">
    <citation type="submission" date="2021-01" db="UniProtKB">
        <authorList>
            <consortium name="EnsemblPlants"/>
        </authorList>
    </citation>
    <scope>IDENTIFICATION</scope>
</reference>
<name>A0A7N0TW23_KALFE</name>
<protein>
    <submittedName>
        <fullName evidence="1">Uncharacterized protein</fullName>
    </submittedName>
</protein>
<organism evidence="1 2">
    <name type="scientific">Kalanchoe fedtschenkoi</name>
    <name type="common">Lavender scallops</name>
    <name type="synonym">South American air plant</name>
    <dbReference type="NCBI Taxonomy" id="63787"/>
    <lineage>
        <taxon>Eukaryota</taxon>
        <taxon>Viridiplantae</taxon>
        <taxon>Streptophyta</taxon>
        <taxon>Embryophyta</taxon>
        <taxon>Tracheophyta</taxon>
        <taxon>Spermatophyta</taxon>
        <taxon>Magnoliopsida</taxon>
        <taxon>eudicotyledons</taxon>
        <taxon>Gunneridae</taxon>
        <taxon>Pentapetalae</taxon>
        <taxon>Saxifragales</taxon>
        <taxon>Crassulaceae</taxon>
        <taxon>Kalanchoe</taxon>
    </lineage>
</organism>
<proteinExistence type="predicted"/>